<dbReference type="PANTHER" id="PTHR47782:SF14">
    <property type="entry name" value="ZN(II)2CYS6 TRANSCRIPTION FACTOR (EUROFUNG)"/>
    <property type="match status" value="1"/>
</dbReference>
<organism evidence="11 12">
    <name type="scientific">Microdochium bolleyi</name>
    <dbReference type="NCBI Taxonomy" id="196109"/>
    <lineage>
        <taxon>Eukaryota</taxon>
        <taxon>Fungi</taxon>
        <taxon>Dikarya</taxon>
        <taxon>Ascomycota</taxon>
        <taxon>Pezizomycotina</taxon>
        <taxon>Sordariomycetes</taxon>
        <taxon>Xylariomycetidae</taxon>
        <taxon>Xylariales</taxon>
        <taxon>Microdochiaceae</taxon>
        <taxon>Microdochium</taxon>
    </lineage>
</organism>
<dbReference type="GO" id="GO:0000981">
    <property type="term" value="F:DNA-binding transcription factor activity, RNA polymerase II-specific"/>
    <property type="evidence" value="ECO:0007669"/>
    <property type="project" value="InterPro"/>
</dbReference>
<dbReference type="Gene3D" id="4.10.240.10">
    <property type="entry name" value="Zn(2)-C6 fungal-type DNA-binding domain"/>
    <property type="match status" value="1"/>
</dbReference>
<evidence type="ECO:0000256" key="1">
    <source>
        <dbReference type="ARBA" id="ARBA00004123"/>
    </source>
</evidence>
<keyword evidence="9" id="KW-0472">Membrane</keyword>
<protein>
    <recommendedName>
        <fullName evidence="10">Zn(2)-C6 fungal-type domain-containing protein</fullName>
    </recommendedName>
</protein>
<keyword evidence="3" id="KW-0862">Zinc</keyword>
<keyword evidence="9" id="KW-0812">Transmembrane</keyword>
<sequence>MADDHGPGARRAFACERCSRRKQRCDRTVPTCRPCRQAQAACIASDREAAVVLGVDNEVTRKGHVTRLLDQIAALERRLDGPQSYGAPSDGTTTSRAAILESESSESFRDRDPQPLPAAATSAAASAGVSVAALRGPGQPSMTNLSLLSLSAMAEPCNRAGEFLEQLSISRIIAGVTEVYGGDPETASRVSSLWDGISSYLRHPAGATQRLYIAREDADKALSSYLDVVDVRFPRLPVSKVQLGIAAISSPDEGDYRQTLVRDPAHIFMAYAVIAIVPLVSDGFPIAQGSWISVHLLSKCLKILDKVFHQEDGVGIIQCLQLLVILAIHCPTAGSAWHLVGFAMNKCIALGYHREDPKVACSMPPAELHQRRWAFWGCYLLDVLVCAALRRPLSIEAACITTPIPSAEMILVLNGATLSTADQAPLESSTSSAARTGDRAKDEHHVHLIRYARLLAAIITDTPPYSNARMATSFPTDGGGFELFLGQALQWRSSSPLKSNTAFQNAYLLQTSLYNTMVLRIAVRDLLSRYDFAFSNEDEDNDDNGGNRLVARVRSKVFAGWQQEQDRVLHLKLPSTCEAVARSLNRTRMHGRAYLSFLTGYSALTMALACLYCLALHVRLAAARAAAGHGLDVSIGGGDCHVQANASTTQLPPPTSTRCGEAVWTASSVDAAGPETWPSWDSADLSHSPNTFPCAASSPGNSHTQQQQQQQQQQLDALLGIAASKLDVVGRQFPRMGVYRAIVLKMRSLLAALARQTLSGDGIRGSGTSDHVRAQYAAVRSCTRDIGPLHLRQLTAAVMHVATGQQQQQQQV</sequence>
<evidence type="ECO:0000313" key="11">
    <source>
        <dbReference type="EMBL" id="KXJ84682.1"/>
    </source>
</evidence>
<evidence type="ECO:0000256" key="5">
    <source>
        <dbReference type="ARBA" id="ARBA00023125"/>
    </source>
</evidence>
<keyword evidence="2" id="KW-0479">Metal-binding</keyword>
<evidence type="ECO:0000256" key="2">
    <source>
        <dbReference type="ARBA" id="ARBA00022723"/>
    </source>
</evidence>
<reference evidence="12" key="1">
    <citation type="submission" date="2016-02" db="EMBL/GenBank/DDBJ databases">
        <title>Draft genome sequence of Microdochium bolleyi, a fungal endophyte of beachgrass.</title>
        <authorList>
            <consortium name="DOE Joint Genome Institute"/>
            <person name="David A.S."/>
            <person name="May G."/>
            <person name="Haridas S."/>
            <person name="Lim J."/>
            <person name="Wang M."/>
            <person name="Labutti K."/>
            <person name="Lipzen A."/>
            <person name="Barry K."/>
            <person name="Grigoriev I.V."/>
        </authorList>
    </citation>
    <scope>NUCLEOTIDE SEQUENCE [LARGE SCALE GENOMIC DNA]</scope>
    <source>
        <strain evidence="12">J235TASD1</strain>
    </source>
</reference>
<dbReference type="SMART" id="SM00906">
    <property type="entry name" value="Fungal_trans"/>
    <property type="match status" value="1"/>
</dbReference>
<dbReference type="InterPro" id="IPR036864">
    <property type="entry name" value="Zn2-C6_fun-type_DNA-bd_sf"/>
</dbReference>
<dbReference type="EMBL" id="KQ964357">
    <property type="protein sequence ID" value="KXJ84682.1"/>
    <property type="molecule type" value="Genomic_DNA"/>
</dbReference>
<dbReference type="InterPro" id="IPR052202">
    <property type="entry name" value="Yeast_MetPath_Reg"/>
</dbReference>
<feature type="domain" description="Zn(2)-C6 fungal-type" evidence="10">
    <location>
        <begin position="14"/>
        <end position="44"/>
    </location>
</feature>
<dbReference type="InParanoid" id="A0A136IIE5"/>
<dbReference type="Pfam" id="PF00172">
    <property type="entry name" value="Zn_clus"/>
    <property type="match status" value="1"/>
</dbReference>
<evidence type="ECO:0000256" key="3">
    <source>
        <dbReference type="ARBA" id="ARBA00022833"/>
    </source>
</evidence>
<evidence type="ECO:0000256" key="9">
    <source>
        <dbReference type="SAM" id="Phobius"/>
    </source>
</evidence>
<evidence type="ECO:0000259" key="10">
    <source>
        <dbReference type="PROSITE" id="PS50048"/>
    </source>
</evidence>
<dbReference type="GO" id="GO:0045944">
    <property type="term" value="P:positive regulation of transcription by RNA polymerase II"/>
    <property type="evidence" value="ECO:0007669"/>
    <property type="project" value="TreeGrafter"/>
</dbReference>
<dbReference type="SUPFAM" id="SSF57701">
    <property type="entry name" value="Zn2/Cys6 DNA-binding domain"/>
    <property type="match status" value="1"/>
</dbReference>
<dbReference type="SMART" id="SM00066">
    <property type="entry name" value="GAL4"/>
    <property type="match status" value="1"/>
</dbReference>
<evidence type="ECO:0000256" key="4">
    <source>
        <dbReference type="ARBA" id="ARBA00023015"/>
    </source>
</evidence>
<feature type="region of interest" description="Disordered" evidence="8">
    <location>
        <begin position="101"/>
        <end position="121"/>
    </location>
</feature>
<name>A0A136IIE5_9PEZI</name>
<dbReference type="Pfam" id="PF04082">
    <property type="entry name" value="Fungal_trans"/>
    <property type="match status" value="1"/>
</dbReference>
<keyword evidence="7" id="KW-0539">Nucleus</keyword>
<keyword evidence="4" id="KW-0805">Transcription regulation</keyword>
<dbReference type="Proteomes" id="UP000070501">
    <property type="component" value="Unassembled WGS sequence"/>
</dbReference>
<dbReference type="GO" id="GO:0005634">
    <property type="term" value="C:nucleus"/>
    <property type="evidence" value="ECO:0007669"/>
    <property type="project" value="UniProtKB-SubCell"/>
</dbReference>
<dbReference type="STRING" id="196109.A0A136IIE5"/>
<dbReference type="PROSITE" id="PS00463">
    <property type="entry name" value="ZN2_CY6_FUNGAL_1"/>
    <property type="match status" value="1"/>
</dbReference>
<feature type="region of interest" description="Disordered" evidence="8">
    <location>
        <begin position="691"/>
        <end position="712"/>
    </location>
</feature>
<evidence type="ECO:0000313" key="12">
    <source>
        <dbReference type="Proteomes" id="UP000070501"/>
    </source>
</evidence>
<dbReference type="GO" id="GO:0008270">
    <property type="term" value="F:zinc ion binding"/>
    <property type="evidence" value="ECO:0007669"/>
    <property type="project" value="InterPro"/>
</dbReference>
<dbReference type="InterPro" id="IPR001138">
    <property type="entry name" value="Zn2Cys6_DnaBD"/>
</dbReference>
<dbReference type="PROSITE" id="PS50048">
    <property type="entry name" value="ZN2_CY6_FUNGAL_2"/>
    <property type="match status" value="1"/>
</dbReference>
<dbReference type="InterPro" id="IPR007219">
    <property type="entry name" value="XnlR_reg_dom"/>
</dbReference>
<evidence type="ECO:0000256" key="6">
    <source>
        <dbReference type="ARBA" id="ARBA00023163"/>
    </source>
</evidence>
<keyword evidence="9" id="KW-1133">Transmembrane helix</keyword>
<comment type="subcellular location">
    <subcellularLocation>
        <location evidence="1">Nucleus</location>
    </subcellularLocation>
</comment>
<evidence type="ECO:0000256" key="7">
    <source>
        <dbReference type="ARBA" id="ARBA00023242"/>
    </source>
</evidence>
<dbReference type="CDD" id="cd12148">
    <property type="entry name" value="fungal_TF_MHR"/>
    <property type="match status" value="1"/>
</dbReference>
<dbReference type="GO" id="GO:0043565">
    <property type="term" value="F:sequence-specific DNA binding"/>
    <property type="evidence" value="ECO:0007669"/>
    <property type="project" value="TreeGrafter"/>
</dbReference>
<proteinExistence type="predicted"/>
<keyword evidence="5" id="KW-0238">DNA-binding</keyword>
<feature type="transmembrane region" description="Helical" evidence="9">
    <location>
        <begin position="593"/>
        <end position="614"/>
    </location>
</feature>
<dbReference type="PANTHER" id="PTHR47782">
    <property type="entry name" value="ZN(II)2CYS6 TRANSCRIPTION FACTOR (EUROFUNG)-RELATED"/>
    <property type="match status" value="1"/>
</dbReference>
<dbReference type="OrthoDB" id="25921at2759"/>
<keyword evidence="12" id="KW-1185">Reference proteome</keyword>
<dbReference type="AlphaFoldDB" id="A0A136IIE5"/>
<gene>
    <name evidence="11" type="ORF">Micbo1qcDRAFT_210502</name>
</gene>
<keyword evidence="6" id="KW-0804">Transcription</keyword>
<dbReference type="GO" id="GO:0006351">
    <property type="term" value="P:DNA-templated transcription"/>
    <property type="evidence" value="ECO:0007669"/>
    <property type="project" value="InterPro"/>
</dbReference>
<accession>A0A136IIE5</accession>
<dbReference type="CDD" id="cd00067">
    <property type="entry name" value="GAL4"/>
    <property type="match status" value="1"/>
</dbReference>
<evidence type="ECO:0000256" key="8">
    <source>
        <dbReference type="SAM" id="MobiDB-lite"/>
    </source>
</evidence>